<dbReference type="RefSeq" id="WP_255158493.1">
    <property type="nucleotide sequence ID" value="NZ_CP101497.1"/>
</dbReference>
<sequence>MKSSEALSTLAGMLTAAGVNLASPSGADLSKALAVFRDFSEIPVEDVNKEEDGDMVLFQYGTYDWGSGEFFELDLVRQLMHPGEDDEEDDDVIFQLHCTFRYVPTESLRAFGSFDRWMAAGDEDTFWNEIQAMPAFGLTEAPSSLSVSYEGV</sequence>
<protein>
    <submittedName>
        <fullName evidence="1">Uncharacterized protein</fullName>
    </submittedName>
</protein>
<dbReference type="EMBL" id="CP101497">
    <property type="protein sequence ID" value="UTT61530.1"/>
    <property type="molecule type" value="Genomic_DNA"/>
</dbReference>
<name>A0ABY5FTB1_9MICO</name>
<reference evidence="1" key="1">
    <citation type="submission" date="2022-07" db="EMBL/GenBank/DDBJ databases">
        <title>Taxonomic analysis of Microcella humidisoli nov. sp., isolated from riverside soil.</title>
        <authorList>
            <person name="Molina K.M."/>
            <person name="Kim S.B."/>
        </authorList>
    </citation>
    <scope>NUCLEOTIDE SEQUENCE</scope>
    <source>
        <strain evidence="1">MMS21-STM10</strain>
    </source>
</reference>
<evidence type="ECO:0000313" key="2">
    <source>
        <dbReference type="Proteomes" id="UP001060039"/>
    </source>
</evidence>
<keyword evidence="2" id="KW-1185">Reference proteome</keyword>
<gene>
    <name evidence="1" type="ORF">NNL39_07505</name>
</gene>
<accession>A0ABY5FTB1</accession>
<organism evidence="1 2">
    <name type="scientific">Microcella humidisoli</name>
    <dbReference type="NCBI Taxonomy" id="2963406"/>
    <lineage>
        <taxon>Bacteria</taxon>
        <taxon>Bacillati</taxon>
        <taxon>Actinomycetota</taxon>
        <taxon>Actinomycetes</taxon>
        <taxon>Micrococcales</taxon>
        <taxon>Microbacteriaceae</taxon>
        <taxon>Microcella</taxon>
    </lineage>
</organism>
<evidence type="ECO:0000313" key="1">
    <source>
        <dbReference type="EMBL" id="UTT61530.1"/>
    </source>
</evidence>
<dbReference type="Proteomes" id="UP001060039">
    <property type="component" value="Chromosome"/>
</dbReference>
<proteinExistence type="predicted"/>